<comment type="caution">
    <text evidence="1">The sequence shown here is derived from an EMBL/GenBank/DDBJ whole genome shotgun (WGS) entry which is preliminary data.</text>
</comment>
<keyword evidence="2" id="KW-1185">Reference proteome</keyword>
<evidence type="ECO:0000313" key="1">
    <source>
        <dbReference type="EMBL" id="EET62473.1"/>
    </source>
</evidence>
<dbReference type="EMBL" id="ACCL02000002">
    <property type="protein sequence ID" value="EET62473.1"/>
    <property type="molecule type" value="Genomic_DNA"/>
</dbReference>
<name>C6LA66_9FIRM</name>
<accession>C6LA66</accession>
<organism evidence="1 2">
    <name type="scientific">Marvinbryantia formatexigens DSM 14469</name>
    <dbReference type="NCBI Taxonomy" id="478749"/>
    <lineage>
        <taxon>Bacteria</taxon>
        <taxon>Bacillati</taxon>
        <taxon>Bacillota</taxon>
        <taxon>Clostridia</taxon>
        <taxon>Lachnospirales</taxon>
        <taxon>Lachnospiraceae</taxon>
        <taxon>Marvinbryantia</taxon>
    </lineage>
</organism>
<protein>
    <submittedName>
        <fullName evidence="1">Uncharacterized protein</fullName>
    </submittedName>
</protein>
<reference evidence="1" key="1">
    <citation type="submission" date="2009-07" db="EMBL/GenBank/DDBJ databases">
        <authorList>
            <person name="Weinstock G."/>
            <person name="Sodergren E."/>
            <person name="Clifton S."/>
            <person name="Fulton L."/>
            <person name="Fulton B."/>
            <person name="Courtney L."/>
            <person name="Fronick C."/>
            <person name="Harrison M."/>
            <person name="Strong C."/>
            <person name="Farmer C."/>
            <person name="Delahaunty K."/>
            <person name="Markovic C."/>
            <person name="Hall O."/>
            <person name="Minx P."/>
            <person name="Tomlinson C."/>
            <person name="Mitreva M."/>
            <person name="Nelson J."/>
            <person name="Hou S."/>
            <person name="Wollam A."/>
            <person name="Pepin K.H."/>
            <person name="Johnson M."/>
            <person name="Bhonagiri V."/>
            <person name="Nash W.E."/>
            <person name="Warren W."/>
            <person name="Chinwalla A."/>
            <person name="Mardis E.R."/>
            <person name="Wilson R.K."/>
        </authorList>
    </citation>
    <scope>NUCLEOTIDE SEQUENCE [LARGE SCALE GENOMIC DNA]</scope>
    <source>
        <strain evidence="1">DSM 14469</strain>
    </source>
</reference>
<dbReference type="Proteomes" id="UP000005561">
    <property type="component" value="Unassembled WGS sequence"/>
</dbReference>
<evidence type="ECO:0000313" key="2">
    <source>
        <dbReference type="Proteomes" id="UP000005561"/>
    </source>
</evidence>
<proteinExistence type="predicted"/>
<dbReference type="AlphaFoldDB" id="C6LA66"/>
<sequence length="48" mass="6001">MRHFHGYYWDYLLHLPVPVWVKRKVKFGICRDNKSIYMGILKDTRYQK</sequence>
<gene>
    <name evidence="1" type="ORF">BRYFOR_05508</name>
</gene>